<dbReference type="Gene3D" id="3.90.180.10">
    <property type="entry name" value="Medium-chain alcohol dehydrogenases, catalytic domain"/>
    <property type="match status" value="1"/>
</dbReference>
<accession>A0A1A3TL31</accession>
<proteinExistence type="predicted"/>
<dbReference type="Proteomes" id="UP000093759">
    <property type="component" value="Unassembled WGS sequence"/>
</dbReference>
<protein>
    <submittedName>
        <fullName evidence="2">Alcohol dehydrogenase</fullName>
    </submittedName>
</protein>
<dbReference type="GO" id="GO:0016491">
    <property type="term" value="F:oxidoreductase activity"/>
    <property type="evidence" value="ECO:0007669"/>
    <property type="project" value="InterPro"/>
</dbReference>
<evidence type="ECO:0000313" key="2">
    <source>
        <dbReference type="EMBL" id="OBK83388.1"/>
    </source>
</evidence>
<dbReference type="Pfam" id="PF08240">
    <property type="entry name" value="ADH_N"/>
    <property type="match status" value="1"/>
</dbReference>
<dbReference type="PANTHER" id="PTHR44013:SF1">
    <property type="entry name" value="ZINC-TYPE ALCOHOL DEHYDROGENASE-LIKE PROTEIN C16A3.02C"/>
    <property type="match status" value="1"/>
</dbReference>
<dbReference type="Gene3D" id="3.40.50.720">
    <property type="entry name" value="NAD(P)-binding Rossmann-like Domain"/>
    <property type="match status" value="1"/>
</dbReference>
<organism evidence="2 3">
    <name type="scientific">Mycolicibacter sinensis (strain JDM601)</name>
    <name type="common">Mycobacterium sinense</name>
    <dbReference type="NCBI Taxonomy" id="875328"/>
    <lineage>
        <taxon>Bacteria</taxon>
        <taxon>Bacillati</taxon>
        <taxon>Actinomycetota</taxon>
        <taxon>Actinomycetes</taxon>
        <taxon>Mycobacteriales</taxon>
        <taxon>Mycobacteriaceae</taxon>
        <taxon>Mycolicibacter</taxon>
    </lineage>
</organism>
<dbReference type="CDD" id="cd05289">
    <property type="entry name" value="MDR_like_2"/>
    <property type="match status" value="1"/>
</dbReference>
<name>A0A1A3TL31_MYCSD</name>
<dbReference type="Pfam" id="PF13602">
    <property type="entry name" value="ADH_zinc_N_2"/>
    <property type="match status" value="1"/>
</dbReference>
<sequence length="333" mass="35016">MSKQMRAIVIDCFGGPEVLRDARIERPIARPGNVVLKVAYCGVNPADWKAREGWLSAFFDYQFPFVLGFDAAGVIAEVADGVAGLAVGDRVVTSSNQGHGERGTYAEFVASDADRVVKLPQQIPFATAAAIPTAAVTAYEAVMEVGRAGPEKRVLVHGGAGGTGSFAIQIARIAGAQVATTCSPRNADYVRGLGAERVIDYHTEDVVEATRAWAPDGVDLVVDTVGQGTLVDAIEAVARGGIVAPIATLIGDEPHCDPDRAGELGVSVVPTMSNHLRQGRQLRALVELMADGRLVAPEITTMPLGQVADAHRRIQDGHVRGKIVLAVNEGLGQ</sequence>
<dbReference type="SMART" id="SM00829">
    <property type="entry name" value="PKS_ER"/>
    <property type="match status" value="1"/>
</dbReference>
<dbReference type="EMBL" id="LZMF01000142">
    <property type="protein sequence ID" value="OBK83388.1"/>
    <property type="molecule type" value="Genomic_DNA"/>
</dbReference>
<dbReference type="InterPro" id="IPR036291">
    <property type="entry name" value="NAD(P)-bd_dom_sf"/>
</dbReference>
<dbReference type="SUPFAM" id="SSF50129">
    <property type="entry name" value="GroES-like"/>
    <property type="match status" value="1"/>
</dbReference>
<feature type="domain" description="Enoyl reductase (ER)" evidence="1">
    <location>
        <begin position="14"/>
        <end position="325"/>
    </location>
</feature>
<dbReference type="InterPro" id="IPR020843">
    <property type="entry name" value="ER"/>
</dbReference>
<dbReference type="RefSeq" id="WP_065026425.1">
    <property type="nucleotide sequence ID" value="NZ_LZMF01000142.1"/>
</dbReference>
<dbReference type="PANTHER" id="PTHR44013">
    <property type="entry name" value="ZINC-TYPE ALCOHOL DEHYDROGENASE-LIKE PROTEIN C16A3.02C"/>
    <property type="match status" value="1"/>
</dbReference>
<dbReference type="SUPFAM" id="SSF51735">
    <property type="entry name" value="NAD(P)-binding Rossmann-fold domains"/>
    <property type="match status" value="1"/>
</dbReference>
<gene>
    <name evidence="2" type="ORF">A5648_00430</name>
</gene>
<evidence type="ECO:0000259" key="1">
    <source>
        <dbReference type="SMART" id="SM00829"/>
    </source>
</evidence>
<dbReference type="InterPro" id="IPR011032">
    <property type="entry name" value="GroES-like_sf"/>
</dbReference>
<comment type="caution">
    <text evidence="2">The sequence shown here is derived from an EMBL/GenBank/DDBJ whole genome shotgun (WGS) entry which is preliminary data.</text>
</comment>
<dbReference type="InterPro" id="IPR052733">
    <property type="entry name" value="Chloroplast_QOR"/>
</dbReference>
<dbReference type="InterPro" id="IPR013154">
    <property type="entry name" value="ADH-like_N"/>
</dbReference>
<evidence type="ECO:0000313" key="3">
    <source>
        <dbReference type="Proteomes" id="UP000093759"/>
    </source>
</evidence>
<dbReference type="AlphaFoldDB" id="A0A1A3TL31"/>
<reference evidence="3" key="1">
    <citation type="submission" date="2016-06" db="EMBL/GenBank/DDBJ databases">
        <authorList>
            <person name="Sutton G."/>
            <person name="Brinkac L."/>
            <person name="Sanka R."/>
            <person name="Adams M."/>
            <person name="Lau E."/>
            <person name="Garcia-Basteiro A."/>
            <person name="Lopez-Varela E."/>
            <person name="Palencia S."/>
        </authorList>
    </citation>
    <scope>NUCLEOTIDE SEQUENCE [LARGE SCALE GENOMIC DNA]</scope>
    <source>
        <strain evidence="3">1274684.2</strain>
    </source>
</reference>